<sequence>MNELILVLLDFLNMLLLFSDCKQNMCRFRENTIVVYFLI</sequence>
<evidence type="ECO:0000313" key="1">
    <source>
        <dbReference type="EMBL" id="SVC41482.1"/>
    </source>
</evidence>
<gene>
    <name evidence="1" type="ORF">METZ01_LOCUS294336</name>
</gene>
<protein>
    <submittedName>
        <fullName evidence="1">Uncharacterized protein</fullName>
    </submittedName>
</protein>
<organism evidence="1">
    <name type="scientific">marine metagenome</name>
    <dbReference type="NCBI Taxonomy" id="408172"/>
    <lineage>
        <taxon>unclassified sequences</taxon>
        <taxon>metagenomes</taxon>
        <taxon>ecological metagenomes</taxon>
    </lineage>
</organism>
<feature type="non-terminal residue" evidence="1">
    <location>
        <position position="39"/>
    </location>
</feature>
<dbReference type="AlphaFoldDB" id="A0A382M2A6"/>
<accession>A0A382M2A6</accession>
<dbReference type="EMBL" id="UINC01089959">
    <property type="protein sequence ID" value="SVC41482.1"/>
    <property type="molecule type" value="Genomic_DNA"/>
</dbReference>
<reference evidence="1" key="1">
    <citation type="submission" date="2018-05" db="EMBL/GenBank/DDBJ databases">
        <authorList>
            <person name="Lanie J.A."/>
            <person name="Ng W.-L."/>
            <person name="Kazmierczak K.M."/>
            <person name="Andrzejewski T.M."/>
            <person name="Davidsen T.M."/>
            <person name="Wayne K.J."/>
            <person name="Tettelin H."/>
            <person name="Glass J.I."/>
            <person name="Rusch D."/>
            <person name="Podicherti R."/>
            <person name="Tsui H.-C.T."/>
            <person name="Winkler M.E."/>
        </authorList>
    </citation>
    <scope>NUCLEOTIDE SEQUENCE</scope>
</reference>
<name>A0A382M2A6_9ZZZZ</name>
<proteinExistence type="predicted"/>